<keyword evidence="2" id="KW-1185">Reference proteome</keyword>
<proteinExistence type="predicted"/>
<gene>
    <name evidence="1" type="ORF">GALMADRAFT_239902</name>
</gene>
<dbReference type="AlphaFoldDB" id="A0A067TES1"/>
<reference evidence="2" key="1">
    <citation type="journal article" date="2014" name="Proc. Natl. Acad. Sci. U.S.A.">
        <title>Extensive sampling of basidiomycete genomes demonstrates inadequacy of the white-rot/brown-rot paradigm for wood decay fungi.</title>
        <authorList>
            <person name="Riley R."/>
            <person name="Salamov A.A."/>
            <person name="Brown D.W."/>
            <person name="Nagy L.G."/>
            <person name="Floudas D."/>
            <person name="Held B.W."/>
            <person name="Levasseur A."/>
            <person name="Lombard V."/>
            <person name="Morin E."/>
            <person name="Otillar R."/>
            <person name="Lindquist E.A."/>
            <person name="Sun H."/>
            <person name="LaButti K.M."/>
            <person name="Schmutz J."/>
            <person name="Jabbour D."/>
            <person name="Luo H."/>
            <person name="Baker S.E."/>
            <person name="Pisabarro A.G."/>
            <person name="Walton J.D."/>
            <person name="Blanchette R.A."/>
            <person name="Henrissat B."/>
            <person name="Martin F."/>
            <person name="Cullen D."/>
            <person name="Hibbett D.S."/>
            <person name="Grigoriev I.V."/>
        </authorList>
    </citation>
    <scope>NUCLEOTIDE SEQUENCE [LARGE SCALE GENOMIC DNA]</scope>
    <source>
        <strain evidence="2">CBS 339.88</strain>
    </source>
</reference>
<sequence length="55" mass="6032">MEGFLKDGALNPALERTQKGFYSVFASWILEDDLPFTTGETPGIKRLGTHLHGAP</sequence>
<organism evidence="1 2">
    <name type="scientific">Galerina marginata (strain CBS 339.88)</name>
    <dbReference type="NCBI Taxonomy" id="685588"/>
    <lineage>
        <taxon>Eukaryota</taxon>
        <taxon>Fungi</taxon>
        <taxon>Dikarya</taxon>
        <taxon>Basidiomycota</taxon>
        <taxon>Agaricomycotina</taxon>
        <taxon>Agaricomycetes</taxon>
        <taxon>Agaricomycetidae</taxon>
        <taxon>Agaricales</taxon>
        <taxon>Agaricineae</taxon>
        <taxon>Strophariaceae</taxon>
        <taxon>Galerina</taxon>
    </lineage>
</organism>
<dbReference type="EMBL" id="KL142370">
    <property type="protein sequence ID" value="KDR81730.1"/>
    <property type="molecule type" value="Genomic_DNA"/>
</dbReference>
<dbReference type="HOGENOM" id="CLU_3032500_0_0_1"/>
<name>A0A067TES1_GALM3</name>
<evidence type="ECO:0000313" key="2">
    <source>
        <dbReference type="Proteomes" id="UP000027222"/>
    </source>
</evidence>
<dbReference type="Proteomes" id="UP000027222">
    <property type="component" value="Unassembled WGS sequence"/>
</dbReference>
<protein>
    <submittedName>
        <fullName evidence="1">Uncharacterized protein</fullName>
    </submittedName>
</protein>
<accession>A0A067TES1</accession>
<dbReference type="OrthoDB" id="2800877at2759"/>
<evidence type="ECO:0000313" key="1">
    <source>
        <dbReference type="EMBL" id="KDR81730.1"/>
    </source>
</evidence>